<protein>
    <submittedName>
        <fullName evidence="1">Uncharacterized protein</fullName>
    </submittedName>
</protein>
<organism evidence="1 2">
    <name type="scientific">Umezakia ovalisporum FSS-43</name>
    <dbReference type="NCBI Taxonomy" id="2740520"/>
    <lineage>
        <taxon>Bacteria</taxon>
        <taxon>Bacillati</taxon>
        <taxon>Cyanobacteriota</taxon>
        <taxon>Cyanophyceae</taxon>
        <taxon>Nostocales</taxon>
        <taxon>Nodulariaceae</taxon>
        <taxon>Umezakia</taxon>
    </lineage>
</organism>
<dbReference type="EMBL" id="JANQDO010000064">
    <property type="protein sequence ID" value="MDH6056912.1"/>
    <property type="molecule type" value="Genomic_DNA"/>
</dbReference>
<dbReference type="Proteomes" id="UP001159371">
    <property type="component" value="Unassembled WGS sequence"/>
</dbReference>
<keyword evidence="2" id="KW-1185">Reference proteome</keyword>
<gene>
    <name evidence="1" type="ORF">NWP19_08990</name>
</gene>
<evidence type="ECO:0000313" key="2">
    <source>
        <dbReference type="Proteomes" id="UP001159371"/>
    </source>
</evidence>
<feature type="non-terminal residue" evidence="1">
    <location>
        <position position="1"/>
    </location>
</feature>
<proteinExistence type="predicted"/>
<evidence type="ECO:0000313" key="1">
    <source>
        <dbReference type="EMBL" id="MDH6056912.1"/>
    </source>
</evidence>
<comment type="caution">
    <text evidence="1">The sequence shown here is derived from an EMBL/GenBank/DDBJ whole genome shotgun (WGS) entry which is preliminary data.</text>
</comment>
<reference evidence="1 2" key="1">
    <citation type="journal article" date="2023" name="J. Phycol.">
        <title>Chrysosporum ovalisporum is synonymous with the true-branching cyanobacterium Umezakia natans (Nostocales/Aphanizomenonaceae).</title>
        <authorList>
            <person name="McGregor G.B."/>
            <person name="Sendall B.C."/>
            <person name="Niiyama Y."/>
            <person name="Tuji A."/>
            <person name="Willis A."/>
        </authorList>
    </citation>
    <scope>NUCLEOTIDE SEQUENCE [LARGE SCALE GENOMIC DNA]</scope>
    <source>
        <strain evidence="1 2">FSS-43</strain>
    </source>
</reference>
<sequence>LLMWLSHLYLIDHGAALYFHHAGQDWREASQRPFAQAKDHVLLFRASRLAEADADLRPRLTPDVLEALVALVPDAWLTTPAETAAEQRAVYLNFLQARLAASEVFVNAAQDARTARV</sequence>
<name>A0ABT6K3L3_9CYAN</name>
<dbReference type="RefSeq" id="WP_280656898.1">
    <property type="nucleotide sequence ID" value="NZ_JANQDO010000064.1"/>
</dbReference>
<accession>A0ABT6K3L3</accession>